<reference evidence="2 3" key="1">
    <citation type="submission" date="2021-01" db="EMBL/GenBank/DDBJ databases">
        <title>FDA dAtabase for Regulatory Grade micrObial Sequences (FDA-ARGOS): Supporting development and validation of Infectious Disease Dx tests.</title>
        <authorList>
            <person name="Sproer C."/>
            <person name="Gronow S."/>
            <person name="Severitt S."/>
            <person name="Schroder I."/>
            <person name="Tallon L."/>
            <person name="Sadzewicz L."/>
            <person name="Zhao X."/>
            <person name="Boylan J."/>
            <person name="Ott S."/>
            <person name="Bowen H."/>
            <person name="Vavikolanu K."/>
            <person name="Mehta A."/>
            <person name="Aluvathingal J."/>
            <person name="Nadendla S."/>
            <person name="Lowell S."/>
            <person name="Myers T."/>
            <person name="Yan Y."/>
            <person name="Sichtig H."/>
        </authorList>
    </citation>
    <scope>NUCLEOTIDE SEQUENCE [LARGE SCALE GENOMIC DNA]</scope>
    <source>
        <strain evidence="2 3">FDAARGOS_1141</strain>
    </source>
</reference>
<gene>
    <name evidence="2" type="ORF">I6I98_12640</name>
</gene>
<dbReference type="Proteomes" id="UP000595498">
    <property type="component" value="Chromosome"/>
</dbReference>
<dbReference type="InterPro" id="IPR010982">
    <property type="entry name" value="Lambda_DNA-bd_dom_sf"/>
</dbReference>
<dbReference type="InterPro" id="IPR001387">
    <property type="entry name" value="Cro/C1-type_HTH"/>
</dbReference>
<evidence type="ECO:0000313" key="3">
    <source>
        <dbReference type="Proteomes" id="UP000595498"/>
    </source>
</evidence>
<dbReference type="SUPFAM" id="SSF47413">
    <property type="entry name" value="lambda repressor-like DNA-binding domains"/>
    <property type="match status" value="1"/>
</dbReference>
<organism evidence="2 3">
    <name type="scientific">Sphingobacterium multivorum</name>
    <dbReference type="NCBI Taxonomy" id="28454"/>
    <lineage>
        <taxon>Bacteria</taxon>
        <taxon>Pseudomonadati</taxon>
        <taxon>Bacteroidota</taxon>
        <taxon>Sphingobacteriia</taxon>
        <taxon>Sphingobacteriales</taxon>
        <taxon>Sphingobacteriaceae</taxon>
        <taxon>Sphingobacterium</taxon>
    </lineage>
</organism>
<feature type="domain" description="HTH cro/C1-type" evidence="1">
    <location>
        <begin position="17"/>
        <end position="71"/>
    </location>
</feature>
<evidence type="ECO:0000313" key="2">
    <source>
        <dbReference type="EMBL" id="QQT56049.1"/>
    </source>
</evidence>
<proteinExistence type="predicted"/>
<accession>A0ABX7CWF8</accession>
<keyword evidence="3" id="KW-1185">Reference proteome</keyword>
<name>A0ABX7CWF8_SPHMU</name>
<evidence type="ECO:0000259" key="1">
    <source>
        <dbReference type="PROSITE" id="PS50943"/>
    </source>
</evidence>
<dbReference type="PROSITE" id="PS50943">
    <property type="entry name" value="HTH_CROC1"/>
    <property type="match status" value="1"/>
</dbReference>
<sequence length="220" mass="25673">MGKITNMTLAEWISMRILEILDKTSMTLAGLANFSEISESRLQRYFHKNSTISVEAVAKLCDSLSIPMAHFFDESMPLRIATGTHSNFGRFRTKFFPLGKKFFTDEVTDKNQLQTTQKLDHRYQRESVMHLIFDSDYFQDPRTIEQIIAAAEKAYQITFKFDRIASLLRKYVAEGYLERKVLPRGYSRSRQYTYCRTSNKRQIAAKEEIAVIERTPVLIR</sequence>
<protein>
    <submittedName>
        <fullName evidence="2">Helix-turn-helix transcriptional regulator</fullName>
    </submittedName>
</protein>
<dbReference type="Gene3D" id="1.10.260.40">
    <property type="entry name" value="lambda repressor-like DNA-binding domains"/>
    <property type="match status" value="1"/>
</dbReference>
<dbReference type="EMBL" id="CP068224">
    <property type="protein sequence ID" value="QQT56049.1"/>
    <property type="molecule type" value="Genomic_DNA"/>
</dbReference>